<protein>
    <recommendedName>
        <fullName evidence="2">Baseplate upper protein immunoglobulin like domain-containing protein</fullName>
    </recommendedName>
</protein>
<dbReference type="InterPro" id="IPR041531">
    <property type="entry name" value="BppU_IgG"/>
</dbReference>
<dbReference type="Pfam" id="PF18667">
    <property type="entry name" value="BppU_IgG"/>
    <property type="match status" value="1"/>
</dbReference>
<gene>
    <name evidence="3" type="ORF">AALA52_03780</name>
</gene>
<dbReference type="EMBL" id="JBCLSH010000008">
    <property type="protein sequence ID" value="MEY8443363.1"/>
    <property type="molecule type" value="Genomic_DNA"/>
</dbReference>
<evidence type="ECO:0000256" key="1">
    <source>
        <dbReference type="SAM" id="MobiDB-lite"/>
    </source>
</evidence>
<organism evidence="3 4">
    <name type="scientific">Lactococcus ileimucosae</name>
    <dbReference type="NCBI Taxonomy" id="2941329"/>
    <lineage>
        <taxon>Bacteria</taxon>
        <taxon>Bacillati</taxon>
        <taxon>Bacillota</taxon>
        <taxon>Bacilli</taxon>
        <taxon>Lactobacillales</taxon>
        <taxon>Streptococcaceae</taxon>
        <taxon>Lactococcus</taxon>
    </lineage>
</organism>
<feature type="region of interest" description="Disordered" evidence="1">
    <location>
        <begin position="1"/>
        <end position="25"/>
    </location>
</feature>
<feature type="domain" description="Baseplate upper protein immunoglobulin like" evidence="2">
    <location>
        <begin position="161"/>
        <end position="251"/>
    </location>
</feature>
<sequence>MSKYDEASENYVPLKSDPSSIASGTEINDGDYLSDFEDFNIEEPEYVEKGAKDGYILELSEGMWTKASSKAVRKIIYLFIRWCGYWVLNLKKWIEQYRKRQEDVEKRQTKVENDFKNVISNATTDSEVITARNSDYFGNFALLDERLENIEQLIVGFVPQGVKISIKRTMNALPSVYIDTWEYGIGRVPLGEEPAGKFGGTPPRIVEHRIISWANDELVIQVALDYENFQFNHRPTNDEYLLFDGVRSLMVHVSGGEPVGEPVDKEQVLVSKNKATPTHNSLVQRIAQLEERVEGN</sequence>
<accession>A0ABV4D3P0</accession>
<name>A0ABV4D3P0_9LACT</name>
<keyword evidence="4" id="KW-1185">Reference proteome</keyword>
<reference evidence="3 4" key="1">
    <citation type="submission" date="2024-03" db="EMBL/GenBank/DDBJ databases">
        <title>Mouse gut bacterial collection (mGBC) of GemPharmatech.</title>
        <authorList>
            <person name="He Y."/>
            <person name="Dong L."/>
            <person name="Wu D."/>
            <person name="Gao X."/>
            <person name="Lin Z."/>
        </authorList>
    </citation>
    <scope>NUCLEOTIDE SEQUENCE [LARGE SCALE GENOMIC DNA]</scope>
    <source>
        <strain evidence="3 4">61-15</strain>
    </source>
</reference>
<dbReference type="Proteomes" id="UP001565283">
    <property type="component" value="Unassembled WGS sequence"/>
</dbReference>
<dbReference type="RefSeq" id="WP_369948067.1">
    <property type="nucleotide sequence ID" value="NZ_JBCLSH010000008.1"/>
</dbReference>
<comment type="caution">
    <text evidence="3">The sequence shown here is derived from an EMBL/GenBank/DDBJ whole genome shotgun (WGS) entry which is preliminary data.</text>
</comment>
<dbReference type="Gene3D" id="2.60.40.3320">
    <property type="match status" value="1"/>
</dbReference>
<evidence type="ECO:0000313" key="4">
    <source>
        <dbReference type="Proteomes" id="UP001565283"/>
    </source>
</evidence>
<evidence type="ECO:0000313" key="3">
    <source>
        <dbReference type="EMBL" id="MEY8443363.1"/>
    </source>
</evidence>
<evidence type="ECO:0000259" key="2">
    <source>
        <dbReference type="Pfam" id="PF18667"/>
    </source>
</evidence>
<proteinExistence type="predicted"/>